<dbReference type="Pfam" id="PF13920">
    <property type="entry name" value="zf-C3HC4_3"/>
    <property type="match status" value="1"/>
</dbReference>
<keyword evidence="1" id="KW-0862">Zinc</keyword>
<dbReference type="AlphaFoldDB" id="A0AA88AWJ4"/>
<evidence type="ECO:0000256" key="1">
    <source>
        <dbReference type="PROSITE-ProRule" id="PRU00175"/>
    </source>
</evidence>
<feature type="compositionally biased region" description="Polar residues" evidence="2">
    <location>
        <begin position="117"/>
        <end position="127"/>
    </location>
</feature>
<dbReference type="GO" id="GO:0008270">
    <property type="term" value="F:zinc ion binding"/>
    <property type="evidence" value="ECO:0007669"/>
    <property type="project" value="UniProtKB-KW"/>
</dbReference>
<feature type="domain" description="RING-type" evidence="3">
    <location>
        <begin position="214"/>
        <end position="253"/>
    </location>
</feature>
<dbReference type="PANTHER" id="PTHR47820:SF3">
    <property type="entry name" value="OS07G0499800 PROTEIN"/>
    <property type="match status" value="1"/>
</dbReference>
<feature type="compositionally biased region" description="Basic and acidic residues" evidence="2">
    <location>
        <begin position="44"/>
        <end position="65"/>
    </location>
</feature>
<comment type="caution">
    <text evidence="4">The sequence shown here is derived from an EMBL/GenBank/DDBJ whole genome shotgun (WGS) entry which is preliminary data.</text>
</comment>
<dbReference type="SUPFAM" id="SSF57850">
    <property type="entry name" value="RING/U-box"/>
    <property type="match status" value="1"/>
</dbReference>
<evidence type="ECO:0000313" key="4">
    <source>
        <dbReference type="EMBL" id="GMN56113.1"/>
    </source>
</evidence>
<protein>
    <recommendedName>
        <fullName evidence="3">RING-type domain-containing protein</fullName>
    </recommendedName>
</protein>
<dbReference type="InterPro" id="IPR001841">
    <property type="entry name" value="Znf_RING"/>
</dbReference>
<dbReference type="Gene3D" id="3.30.40.10">
    <property type="entry name" value="Zinc/RING finger domain, C3HC4 (zinc finger)"/>
    <property type="match status" value="1"/>
</dbReference>
<sequence length="268" mass="30863">MDRLMETRLEIRQAQPAGGSQGGEDDEGHSKLMSFIQNHRQRKQQQEHKMEEEKIEREEQERGEVQVEEEETFNSGQYHEASDYFDQPTLSPLQVPSQSLLRSWSFQDNEVGDESNRAPSTSPCQDFQSQSYYPNAWQCTSSTNHPSIEMELICEVRGQMEQLYQEMSELRKSVKSCMDMQMILMQNSMKQEVHSVEGGEKKSSGRAVPKKGNCCICYEMKVDSLLYRCGHMCTCLKCARELQWSSGKCPICRAPIEDVVRAYLELDS</sequence>
<evidence type="ECO:0000256" key="2">
    <source>
        <dbReference type="SAM" id="MobiDB-lite"/>
    </source>
</evidence>
<evidence type="ECO:0000313" key="5">
    <source>
        <dbReference type="Proteomes" id="UP001187192"/>
    </source>
</evidence>
<reference evidence="4" key="1">
    <citation type="submission" date="2023-07" db="EMBL/GenBank/DDBJ databases">
        <title>draft genome sequence of fig (Ficus carica).</title>
        <authorList>
            <person name="Takahashi T."/>
            <person name="Nishimura K."/>
        </authorList>
    </citation>
    <scope>NUCLEOTIDE SEQUENCE</scope>
</reference>
<dbReference type="PROSITE" id="PS50089">
    <property type="entry name" value="ZF_RING_2"/>
    <property type="match status" value="1"/>
</dbReference>
<dbReference type="EMBL" id="BTGU01000061">
    <property type="protein sequence ID" value="GMN56113.1"/>
    <property type="molecule type" value="Genomic_DNA"/>
</dbReference>
<keyword evidence="1" id="KW-0863">Zinc-finger</keyword>
<dbReference type="PANTHER" id="PTHR47820">
    <property type="entry name" value="BNAC05G24000D PROTEIN"/>
    <property type="match status" value="1"/>
</dbReference>
<dbReference type="Proteomes" id="UP001187192">
    <property type="component" value="Unassembled WGS sequence"/>
</dbReference>
<dbReference type="CDD" id="cd16647">
    <property type="entry name" value="mRING-HC-C3HC5_NEU1"/>
    <property type="match status" value="1"/>
</dbReference>
<evidence type="ECO:0000259" key="3">
    <source>
        <dbReference type="PROSITE" id="PS50089"/>
    </source>
</evidence>
<accession>A0AA88AWJ4</accession>
<gene>
    <name evidence="4" type="ORF">TIFTF001_025228</name>
</gene>
<proteinExistence type="predicted"/>
<feature type="region of interest" description="Disordered" evidence="2">
    <location>
        <begin position="1"/>
        <end position="78"/>
    </location>
</feature>
<organism evidence="4 5">
    <name type="scientific">Ficus carica</name>
    <name type="common">Common fig</name>
    <dbReference type="NCBI Taxonomy" id="3494"/>
    <lineage>
        <taxon>Eukaryota</taxon>
        <taxon>Viridiplantae</taxon>
        <taxon>Streptophyta</taxon>
        <taxon>Embryophyta</taxon>
        <taxon>Tracheophyta</taxon>
        <taxon>Spermatophyta</taxon>
        <taxon>Magnoliopsida</taxon>
        <taxon>eudicotyledons</taxon>
        <taxon>Gunneridae</taxon>
        <taxon>Pentapetalae</taxon>
        <taxon>rosids</taxon>
        <taxon>fabids</taxon>
        <taxon>Rosales</taxon>
        <taxon>Moraceae</taxon>
        <taxon>Ficeae</taxon>
        <taxon>Ficus</taxon>
    </lineage>
</organism>
<name>A0AA88AWJ4_FICCA</name>
<dbReference type="InterPro" id="IPR013083">
    <property type="entry name" value="Znf_RING/FYVE/PHD"/>
</dbReference>
<feature type="region of interest" description="Disordered" evidence="2">
    <location>
        <begin position="108"/>
        <end position="127"/>
    </location>
</feature>
<feature type="compositionally biased region" description="Basic and acidic residues" evidence="2">
    <location>
        <begin position="1"/>
        <end position="11"/>
    </location>
</feature>
<keyword evidence="5" id="KW-1185">Reference proteome</keyword>
<keyword evidence="1" id="KW-0479">Metal-binding</keyword>